<dbReference type="PANTHER" id="PTHR34182:SF1">
    <property type="entry name" value="PROTEIN-EXPORT MEMBRANE PROTEIN SECG"/>
    <property type="match status" value="1"/>
</dbReference>
<dbReference type="GO" id="GO:0015450">
    <property type="term" value="F:protein-transporting ATPase activity"/>
    <property type="evidence" value="ECO:0007669"/>
    <property type="project" value="UniProtKB-UniRule"/>
</dbReference>
<evidence type="ECO:0000256" key="8">
    <source>
        <dbReference type="ARBA" id="ARBA00023010"/>
    </source>
</evidence>
<reference evidence="12 13" key="1">
    <citation type="submission" date="2008-04" db="EMBL/GenBank/DDBJ databases">
        <title>Draft genome sequence of Bacteroides coprocola (DSM 17136).</title>
        <authorList>
            <person name="Sudarsanam P."/>
            <person name="Ley R."/>
            <person name="Guruge J."/>
            <person name="Turnbaugh P.J."/>
            <person name="Mahowald M."/>
            <person name="Liep D."/>
            <person name="Gordon J."/>
        </authorList>
    </citation>
    <scope>NUCLEOTIDE SEQUENCE [LARGE SCALE GENOMIC DNA]</scope>
    <source>
        <strain evidence="12 13">DSM 17136</strain>
    </source>
</reference>
<evidence type="ECO:0000256" key="10">
    <source>
        <dbReference type="RuleBase" id="RU365087"/>
    </source>
</evidence>
<dbReference type="GO" id="GO:0009306">
    <property type="term" value="P:protein secretion"/>
    <property type="evidence" value="ECO:0007669"/>
    <property type="project" value="UniProtKB-UniRule"/>
</dbReference>
<keyword evidence="6 10" id="KW-0653">Protein transport</keyword>
<feature type="region of interest" description="Disordered" evidence="11">
    <location>
        <begin position="98"/>
        <end position="128"/>
    </location>
</feature>
<dbReference type="InterPro" id="IPR004692">
    <property type="entry name" value="SecG"/>
</dbReference>
<gene>
    <name evidence="12" type="primary">secG</name>
    <name evidence="12" type="ORF">BACCOP_04281</name>
</gene>
<dbReference type="STRING" id="470145.BACCOP_04281"/>
<dbReference type="GO" id="GO:0005886">
    <property type="term" value="C:plasma membrane"/>
    <property type="evidence" value="ECO:0007669"/>
    <property type="project" value="UniProtKB-SubCell"/>
</dbReference>
<dbReference type="Proteomes" id="UP000003146">
    <property type="component" value="Unassembled WGS sequence"/>
</dbReference>
<evidence type="ECO:0000313" key="12">
    <source>
        <dbReference type="EMBL" id="EDU98644.1"/>
    </source>
</evidence>
<comment type="caution">
    <text evidence="12">The sequence shown here is derived from an EMBL/GenBank/DDBJ whole genome shotgun (WGS) entry which is preliminary data.</text>
</comment>
<organism evidence="12 13">
    <name type="scientific">Phocaeicola coprocola DSM 17136</name>
    <dbReference type="NCBI Taxonomy" id="470145"/>
    <lineage>
        <taxon>Bacteria</taxon>
        <taxon>Pseudomonadati</taxon>
        <taxon>Bacteroidota</taxon>
        <taxon>Bacteroidia</taxon>
        <taxon>Bacteroidales</taxon>
        <taxon>Bacteroidaceae</taxon>
        <taxon>Phocaeicola</taxon>
    </lineage>
</organism>
<sequence length="128" mass="13316">MYSLYLLFVGLIVLAAVLMCFVVLIQNSKGGGLSSSFAASNQIMGVRKTTDFIEKLTWGLAIFMVVVSVATAYVIPTTSEASSVIMDQAVKEQKTNPLNAPAGFAAPQSDAATDQPVAAPAAKDSAAN</sequence>
<dbReference type="EMBL" id="ABIY02000133">
    <property type="protein sequence ID" value="EDU98644.1"/>
    <property type="molecule type" value="Genomic_DNA"/>
</dbReference>
<evidence type="ECO:0000256" key="9">
    <source>
        <dbReference type="ARBA" id="ARBA00023136"/>
    </source>
</evidence>
<keyword evidence="8 10" id="KW-0811">Translocation</keyword>
<comment type="subcellular location">
    <subcellularLocation>
        <location evidence="1 10">Cell membrane</location>
        <topology evidence="1 10">Multi-pass membrane protein</topology>
    </subcellularLocation>
</comment>
<dbReference type="NCBIfam" id="TIGR00810">
    <property type="entry name" value="secG"/>
    <property type="match status" value="1"/>
</dbReference>
<proteinExistence type="inferred from homology"/>
<keyword evidence="3 10" id="KW-0813">Transport</keyword>
<feature type="transmembrane region" description="Helical" evidence="10">
    <location>
        <begin position="6"/>
        <end position="25"/>
    </location>
</feature>
<evidence type="ECO:0000256" key="1">
    <source>
        <dbReference type="ARBA" id="ARBA00004651"/>
    </source>
</evidence>
<accession>B3JQP7</accession>
<dbReference type="GO" id="GO:0065002">
    <property type="term" value="P:intracellular protein transmembrane transport"/>
    <property type="evidence" value="ECO:0007669"/>
    <property type="project" value="TreeGrafter"/>
</dbReference>
<dbReference type="PANTHER" id="PTHR34182">
    <property type="entry name" value="PROTEIN-EXPORT MEMBRANE PROTEIN SECG"/>
    <property type="match status" value="1"/>
</dbReference>
<comment type="function">
    <text evidence="10">Involved in protein export. Participates in an early event of protein translocation.</text>
</comment>
<keyword evidence="9 10" id="KW-0472">Membrane</keyword>
<comment type="similarity">
    <text evidence="2 10">Belongs to the SecG family.</text>
</comment>
<feature type="compositionally biased region" description="Low complexity" evidence="11">
    <location>
        <begin position="110"/>
        <end position="128"/>
    </location>
</feature>
<protein>
    <recommendedName>
        <fullName evidence="10">Protein-export membrane protein SecG</fullName>
    </recommendedName>
</protein>
<dbReference type="AlphaFoldDB" id="B3JQP7"/>
<name>B3JQP7_9BACT</name>
<keyword evidence="7 10" id="KW-1133">Transmembrane helix</keyword>
<evidence type="ECO:0000256" key="5">
    <source>
        <dbReference type="ARBA" id="ARBA00022692"/>
    </source>
</evidence>
<dbReference type="eggNOG" id="COG1314">
    <property type="taxonomic scope" value="Bacteria"/>
</dbReference>
<dbReference type="GO" id="GO:0043952">
    <property type="term" value="P:protein transport by the Sec complex"/>
    <property type="evidence" value="ECO:0007669"/>
    <property type="project" value="TreeGrafter"/>
</dbReference>
<keyword evidence="5 10" id="KW-0812">Transmembrane</keyword>
<evidence type="ECO:0000256" key="4">
    <source>
        <dbReference type="ARBA" id="ARBA00022475"/>
    </source>
</evidence>
<dbReference type="HOGENOM" id="CLU_094156_1_0_10"/>
<keyword evidence="4 10" id="KW-1003">Cell membrane</keyword>
<feature type="transmembrane region" description="Helical" evidence="10">
    <location>
        <begin position="56"/>
        <end position="75"/>
    </location>
</feature>
<evidence type="ECO:0000256" key="11">
    <source>
        <dbReference type="SAM" id="MobiDB-lite"/>
    </source>
</evidence>
<evidence type="ECO:0000313" key="13">
    <source>
        <dbReference type="Proteomes" id="UP000003146"/>
    </source>
</evidence>
<evidence type="ECO:0000256" key="2">
    <source>
        <dbReference type="ARBA" id="ARBA00008445"/>
    </source>
</evidence>
<dbReference type="Pfam" id="PF03840">
    <property type="entry name" value="SecG"/>
    <property type="match status" value="1"/>
</dbReference>
<evidence type="ECO:0000256" key="3">
    <source>
        <dbReference type="ARBA" id="ARBA00022448"/>
    </source>
</evidence>
<evidence type="ECO:0000256" key="6">
    <source>
        <dbReference type="ARBA" id="ARBA00022927"/>
    </source>
</evidence>
<reference evidence="12 13" key="2">
    <citation type="submission" date="2008-04" db="EMBL/GenBank/DDBJ databases">
        <authorList>
            <person name="Fulton L."/>
            <person name="Clifton S."/>
            <person name="Fulton B."/>
            <person name="Xu J."/>
            <person name="Minx P."/>
            <person name="Pepin K.H."/>
            <person name="Johnson M."/>
            <person name="Thiruvilangam P."/>
            <person name="Bhonagiri V."/>
            <person name="Nash W.E."/>
            <person name="Mardis E.R."/>
            <person name="Wilson R.K."/>
        </authorList>
    </citation>
    <scope>NUCLEOTIDE SEQUENCE [LARGE SCALE GENOMIC DNA]</scope>
    <source>
        <strain evidence="12 13">DSM 17136</strain>
    </source>
</reference>
<evidence type="ECO:0000256" key="7">
    <source>
        <dbReference type="ARBA" id="ARBA00022989"/>
    </source>
</evidence>